<accession>A0A7W3LJZ2</accession>
<feature type="transmembrane region" description="Helical" evidence="6">
    <location>
        <begin position="91"/>
        <end position="111"/>
    </location>
</feature>
<evidence type="ECO:0000256" key="6">
    <source>
        <dbReference type="SAM" id="Phobius"/>
    </source>
</evidence>
<dbReference type="InterPro" id="IPR051401">
    <property type="entry name" value="GtrA_CellWall_Glycosyl"/>
</dbReference>
<dbReference type="PANTHER" id="PTHR38459:SF1">
    <property type="entry name" value="PROPHAGE BACTOPRENOL-LINKED GLUCOSE TRANSLOCASE HOMOLOG"/>
    <property type="match status" value="1"/>
</dbReference>
<evidence type="ECO:0000256" key="2">
    <source>
        <dbReference type="ARBA" id="ARBA00009399"/>
    </source>
</evidence>
<keyword evidence="3 6" id="KW-0812">Transmembrane</keyword>
<sequence>MPTAAQAVLDKVPEPVRPILVKNRVLVKFGLTGGLCFVVTMAINYALKFTVLEHKPVTAFLIATAFATVLSYLMQRRWAFRVKTERRRGEFSVFVLVNAVSMGINAVPLWISRYVLGLEHPAVGHLVQELADFVSSMLLGTLLAMLFRWWAYRRFVFSG</sequence>
<name>A0A7W3LJZ2_ACTNM</name>
<feature type="domain" description="GtrA/DPMS transmembrane" evidence="7">
    <location>
        <begin position="28"/>
        <end position="157"/>
    </location>
</feature>
<dbReference type="InterPro" id="IPR007267">
    <property type="entry name" value="GtrA_DPMS_TM"/>
</dbReference>
<keyword evidence="5 6" id="KW-0472">Membrane</keyword>
<dbReference type="GO" id="GO:0000271">
    <property type="term" value="P:polysaccharide biosynthetic process"/>
    <property type="evidence" value="ECO:0007669"/>
    <property type="project" value="InterPro"/>
</dbReference>
<evidence type="ECO:0000259" key="7">
    <source>
        <dbReference type="Pfam" id="PF04138"/>
    </source>
</evidence>
<evidence type="ECO:0000256" key="3">
    <source>
        <dbReference type="ARBA" id="ARBA00022692"/>
    </source>
</evidence>
<dbReference type="PANTHER" id="PTHR38459">
    <property type="entry name" value="PROPHAGE BACTOPRENOL-LINKED GLUCOSE TRANSLOCASE HOMOLOG"/>
    <property type="match status" value="1"/>
</dbReference>
<feature type="transmembrane region" description="Helical" evidence="6">
    <location>
        <begin position="131"/>
        <end position="151"/>
    </location>
</feature>
<proteinExistence type="inferred from homology"/>
<feature type="transmembrane region" description="Helical" evidence="6">
    <location>
        <begin position="25"/>
        <end position="47"/>
    </location>
</feature>
<evidence type="ECO:0000256" key="1">
    <source>
        <dbReference type="ARBA" id="ARBA00004141"/>
    </source>
</evidence>
<feature type="transmembrane region" description="Helical" evidence="6">
    <location>
        <begin position="59"/>
        <end position="79"/>
    </location>
</feature>
<protein>
    <submittedName>
        <fullName evidence="8">Putative flippase GtrA</fullName>
    </submittedName>
</protein>
<evidence type="ECO:0000256" key="5">
    <source>
        <dbReference type="ARBA" id="ARBA00023136"/>
    </source>
</evidence>
<keyword evidence="4 6" id="KW-1133">Transmembrane helix</keyword>
<dbReference type="EMBL" id="JACJIA010000001">
    <property type="protein sequence ID" value="MBA8949478.1"/>
    <property type="molecule type" value="Genomic_DNA"/>
</dbReference>
<dbReference type="Proteomes" id="UP000572680">
    <property type="component" value="Unassembled WGS sequence"/>
</dbReference>
<keyword evidence="9" id="KW-1185">Reference proteome</keyword>
<evidence type="ECO:0000313" key="8">
    <source>
        <dbReference type="EMBL" id="MBA8949478.1"/>
    </source>
</evidence>
<evidence type="ECO:0000256" key="4">
    <source>
        <dbReference type="ARBA" id="ARBA00022989"/>
    </source>
</evidence>
<comment type="similarity">
    <text evidence="2">Belongs to the GtrA family.</text>
</comment>
<dbReference type="Pfam" id="PF04138">
    <property type="entry name" value="GtrA_DPMS_TM"/>
    <property type="match status" value="1"/>
</dbReference>
<dbReference type="GO" id="GO:0005886">
    <property type="term" value="C:plasma membrane"/>
    <property type="evidence" value="ECO:0007669"/>
    <property type="project" value="TreeGrafter"/>
</dbReference>
<comment type="subcellular location">
    <subcellularLocation>
        <location evidence="1">Membrane</location>
        <topology evidence="1">Multi-pass membrane protein</topology>
    </subcellularLocation>
</comment>
<comment type="caution">
    <text evidence="8">The sequence shown here is derived from an EMBL/GenBank/DDBJ whole genome shotgun (WGS) entry which is preliminary data.</text>
</comment>
<gene>
    <name evidence="8" type="ORF">HNR61_001076</name>
</gene>
<evidence type="ECO:0000313" key="9">
    <source>
        <dbReference type="Proteomes" id="UP000572680"/>
    </source>
</evidence>
<dbReference type="AlphaFoldDB" id="A0A7W3LJZ2"/>
<reference evidence="8 9" key="1">
    <citation type="submission" date="2020-08" db="EMBL/GenBank/DDBJ databases">
        <title>Genomic Encyclopedia of Type Strains, Phase IV (KMG-IV): sequencing the most valuable type-strain genomes for metagenomic binning, comparative biology and taxonomic classification.</title>
        <authorList>
            <person name="Goeker M."/>
        </authorList>
    </citation>
    <scope>NUCLEOTIDE SEQUENCE [LARGE SCALE GENOMIC DNA]</scope>
    <source>
        <strain evidence="8 9">DSM 44197</strain>
    </source>
</reference>
<dbReference type="RefSeq" id="WP_067829640.1">
    <property type="nucleotide sequence ID" value="NZ_BAAALP010000013.1"/>
</dbReference>
<organism evidence="8 9">
    <name type="scientific">Actinomadura namibiensis</name>
    <dbReference type="NCBI Taxonomy" id="182080"/>
    <lineage>
        <taxon>Bacteria</taxon>
        <taxon>Bacillati</taxon>
        <taxon>Actinomycetota</taxon>
        <taxon>Actinomycetes</taxon>
        <taxon>Streptosporangiales</taxon>
        <taxon>Thermomonosporaceae</taxon>
        <taxon>Actinomadura</taxon>
    </lineage>
</organism>